<accession>M5TYA3</accession>
<evidence type="ECO:0000313" key="1">
    <source>
        <dbReference type="EMBL" id="EMI54019.1"/>
    </source>
</evidence>
<dbReference type="Proteomes" id="UP000011885">
    <property type="component" value="Unassembled WGS sequence"/>
</dbReference>
<gene>
    <name evidence="1" type="ORF">RSSM_04542</name>
</gene>
<dbReference type="OrthoDB" id="288285at2"/>
<dbReference type="PATRIC" id="fig|1263870.3.peg.4806"/>
<keyword evidence="2" id="KW-1185">Reference proteome</keyword>
<organism evidence="1 2">
    <name type="scientific">Rhodopirellula sallentina SM41</name>
    <dbReference type="NCBI Taxonomy" id="1263870"/>
    <lineage>
        <taxon>Bacteria</taxon>
        <taxon>Pseudomonadati</taxon>
        <taxon>Planctomycetota</taxon>
        <taxon>Planctomycetia</taxon>
        <taxon>Pirellulales</taxon>
        <taxon>Pirellulaceae</taxon>
        <taxon>Rhodopirellula</taxon>
    </lineage>
</organism>
<dbReference type="RefSeq" id="WP_008683401.1">
    <property type="nucleotide sequence ID" value="NZ_ANOH01000310.1"/>
</dbReference>
<comment type="caution">
    <text evidence="1">The sequence shown here is derived from an EMBL/GenBank/DDBJ whole genome shotgun (WGS) entry which is preliminary data.</text>
</comment>
<reference evidence="1 2" key="1">
    <citation type="journal article" date="2013" name="Mar. Genomics">
        <title>Expression of sulfatases in Rhodopirellula baltica and the diversity of sulfatases in the genus Rhodopirellula.</title>
        <authorList>
            <person name="Wegner C.E."/>
            <person name="Richter-Heitmann T."/>
            <person name="Klindworth A."/>
            <person name="Klockow C."/>
            <person name="Richter M."/>
            <person name="Achstetter T."/>
            <person name="Glockner F.O."/>
            <person name="Harder J."/>
        </authorList>
    </citation>
    <scope>NUCLEOTIDE SEQUENCE [LARGE SCALE GENOMIC DNA]</scope>
    <source>
        <strain evidence="1 2">SM41</strain>
    </source>
</reference>
<sequence length="74" mass="8822">MELDAMVALLKWRDMSIAEVADCLNRTQEHVRRTYIDPFTQADLFRPTIPDRPADPRQTYHVNTRRNMEYAKNQ</sequence>
<name>M5TYA3_9BACT</name>
<dbReference type="AlphaFoldDB" id="M5TYA3"/>
<dbReference type="EMBL" id="ANOH01000310">
    <property type="protein sequence ID" value="EMI54019.1"/>
    <property type="molecule type" value="Genomic_DNA"/>
</dbReference>
<proteinExistence type="predicted"/>
<protein>
    <submittedName>
        <fullName evidence="1">Uncharacterized protein</fullName>
    </submittedName>
</protein>
<evidence type="ECO:0000313" key="2">
    <source>
        <dbReference type="Proteomes" id="UP000011885"/>
    </source>
</evidence>